<evidence type="ECO:0000256" key="1">
    <source>
        <dbReference type="ARBA" id="ARBA00010641"/>
    </source>
</evidence>
<keyword evidence="4" id="KW-0804">Transcription</keyword>
<evidence type="ECO:0000256" key="2">
    <source>
        <dbReference type="ARBA" id="ARBA00023015"/>
    </source>
</evidence>
<dbReference type="InterPro" id="IPR013324">
    <property type="entry name" value="RNA_pol_sigma_r3/r4-like"/>
</dbReference>
<dbReference type="NCBIfam" id="TIGR02937">
    <property type="entry name" value="sigma70-ECF"/>
    <property type="match status" value="1"/>
</dbReference>
<dbReference type="AlphaFoldDB" id="A0A1M5EAF6"/>
<dbReference type="NCBIfam" id="TIGR02985">
    <property type="entry name" value="Sig70_bacteroi1"/>
    <property type="match status" value="1"/>
</dbReference>
<protein>
    <submittedName>
        <fullName evidence="7">RNA polymerase sigma-70 factor, ECF subfamily</fullName>
    </submittedName>
</protein>
<name>A0A1M5EAF6_9FLAO</name>
<accession>A0A1M5EAF6</accession>
<sequence length="196" mass="23021">MRFKEQTPDEFLISELKNNREEAFDCIFRRYYKGLCAYATNYVYDLDQAQSLVQDCFVKLWANRDRADSIESLPAYLSRMVRNRCIDHIRQVKSLEKLHEKLEMEEFVINAENSLLSREFEELLVKAISALPKKSKMAFEYSRFENLTYKEIGVKMNISSKAVEALLSRALKLLRKDLQPYITAVVLAIVVWMSKL</sequence>
<dbReference type="EMBL" id="FQUX01000007">
    <property type="protein sequence ID" value="SHF76187.1"/>
    <property type="molecule type" value="Genomic_DNA"/>
</dbReference>
<dbReference type="InterPro" id="IPR007627">
    <property type="entry name" value="RNA_pol_sigma70_r2"/>
</dbReference>
<reference evidence="8" key="1">
    <citation type="submission" date="2016-11" db="EMBL/GenBank/DDBJ databases">
        <authorList>
            <person name="Varghese N."/>
            <person name="Submissions S."/>
        </authorList>
    </citation>
    <scope>NUCLEOTIDE SEQUENCE [LARGE SCALE GENOMIC DNA]</scope>
    <source>
        <strain evidence="8">DSM 17539</strain>
    </source>
</reference>
<gene>
    <name evidence="7" type="ORF">SAMN03080594_10753</name>
</gene>
<dbReference type="InterPro" id="IPR036388">
    <property type="entry name" value="WH-like_DNA-bd_sf"/>
</dbReference>
<dbReference type="GO" id="GO:0003677">
    <property type="term" value="F:DNA binding"/>
    <property type="evidence" value="ECO:0007669"/>
    <property type="project" value="InterPro"/>
</dbReference>
<dbReference type="SUPFAM" id="SSF88946">
    <property type="entry name" value="Sigma2 domain of RNA polymerase sigma factors"/>
    <property type="match status" value="1"/>
</dbReference>
<dbReference type="GO" id="GO:0006352">
    <property type="term" value="P:DNA-templated transcription initiation"/>
    <property type="evidence" value="ECO:0007669"/>
    <property type="project" value="InterPro"/>
</dbReference>
<feature type="domain" description="RNA polymerase sigma-70 region 2" evidence="5">
    <location>
        <begin position="27"/>
        <end position="91"/>
    </location>
</feature>
<evidence type="ECO:0000313" key="8">
    <source>
        <dbReference type="Proteomes" id="UP000184406"/>
    </source>
</evidence>
<evidence type="ECO:0000259" key="5">
    <source>
        <dbReference type="Pfam" id="PF04542"/>
    </source>
</evidence>
<dbReference type="InterPro" id="IPR014327">
    <property type="entry name" value="RNA_pol_sigma70_bacteroid"/>
</dbReference>
<keyword evidence="8" id="KW-1185">Reference proteome</keyword>
<dbReference type="PANTHER" id="PTHR43133:SF46">
    <property type="entry name" value="RNA POLYMERASE SIGMA-70 FACTOR ECF SUBFAMILY"/>
    <property type="match status" value="1"/>
</dbReference>
<dbReference type="CDD" id="cd06171">
    <property type="entry name" value="Sigma70_r4"/>
    <property type="match status" value="1"/>
</dbReference>
<dbReference type="InterPro" id="IPR039425">
    <property type="entry name" value="RNA_pol_sigma-70-like"/>
</dbReference>
<feature type="domain" description="RNA polymerase sigma factor 70 region 4 type 2" evidence="6">
    <location>
        <begin position="122"/>
        <end position="174"/>
    </location>
</feature>
<dbReference type="RefSeq" id="WP_072863845.1">
    <property type="nucleotide sequence ID" value="NZ_FQUX01000007.1"/>
</dbReference>
<evidence type="ECO:0000256" key="3">
    <source>
        <dbReference type="ARBA" id="ARBA00023082"/>
    </source>
</evidence>
<dbReference type="InterPro" id="IPR014284">
    <property type="entry name" value="RNA_pol_sigma-70_dom"/>
</dbReference>
<dbReference type="PANTHER" id="PTHR43133">
    <property type="entry name" value="RNA POLYMERASE ECF-TYPE SIGMA FACTO"/>
    <property type="match status" value="1"/>
</dbReference>
<dbReference type="InterPro" id="IPR013249">
    <property type="entry name" value="RNA_pol_sigma70_r4_t2"/>
</dbReference>
<evidence type="ECO:0000313" key="7">
    <source>
        <dbReference type="EMBL" id="SHF76187.1"/>
    </source>
</evidence>
<dbReference type="Gene3D" id="1.10.1740.10">
    <property type="match status" value="1"/>
</dbReference>
<keyword evidence="3" id="KW-0731">Sigma factor</keyword>
<evidence type="ECO:0000259" key="6">
    <source>
        <dbReference type="Pfam" id="PF08281"/>
    </source>
</evidence>
<dbReference type="GO" id="GO:0016987">
    <property type="term" value="F:sigma factor activity"/>
    <property type="evidence" value="ECO:0007669"/>
    <property type="project" value="UniProtKB-KW"/>
</dbReference>
<proteinExistence type="inferred from homology"/>
<evidence type="ECO:0000256" key="4">
    <source>
        <dbReference type="ARBA" id="ARBA00023163"/>
    </source>
</evidence>
<dbReference type="Pfam" id="PF08281">
    <property type="entry name" value="Sigma70_r4_2"/>
    <property type="match status" value="1"/>
</dbReference>
<organism evidence="7 8">
    <name type="scientific">Arenibacter palladensis</name>
    <dbReference type="NCBI Taxonomy" id="237373"/>
    <lineage>
        <taxon>Bacteria</taxon>
        <taxon>Pseudomonadati</taxon>
        <taxon>Bacteroidota</taxon>
        <taxon>Flavobacteriia</taxon>
        <taxon>Flavobacteriales</taxon>
        <taxon>Flavobacteriaceae</taxon>
        <taxon>Arenibacter</taxon>
    </lineage>
</organism>
<dbReference type="Proteomes" id="UP000184406">
    <property type="component" value="Unassembled WGS sequence"/>
</dbReference>
<dbReference type="SUPFAM" id="SSF88659">
    <property type="entry name" value="Sigma3 and sigma4 domains of RNA polymerase sigma factors"/>
    <property type="match status" value="1"/>
</dbReference>
<keyword evidence="2" id="KW-0805">Transcription regulation</keyword>
<dbReference type="Pfam" id="PF04542">
    <property type="entry name" value="Sigma70_r2"/>
    <property type="match status" value="1"/>
</dbReference>
<dbReference type="Gene3D" id="1.10.10.10">
    <property type="entry name" value="Winged helix-like DNA-binding domain superfamily/Winged helix DNA-binding domain"/>
    <property type="match status" value="1"/>
</dbReference>
<dbReference type="InterPro" id="IPR013325">
    <property type="entry name" value="RNA_pol_sigma_r2"/>
</dbReference>
<dbReference type="OrthoDB" id="665981at2"/>
<comment type="similarity">
    <text evidence="1">Belongs to the sigma-70 factor family. ECF subfamily.</text>
</comment>